<accession>A0A5Q2N2Y8</accession>
<evidence type="ECO:0008006" key="3">
    <source>
        <dbReference type="Google" id="ProtNLM"/>
    </source>
</evidence>
<keyword evidence="2" id="KW-1185">Reference proteome</keyword>
<sequence>MKVIDLLRLTEENINYPFYPNAFPTEGENNCAVLRLTGGRQYKSKVQRPAFQFIIRAEHPALAEERAWQIYKVFNEKRNFDVGESHVIFCVAQEATPLYIGTDENERFLYSLNFTTVTEVR</sequence>
<dbReference type="InterPro" id="IPR024411">
    <property type="entry name" value="Tail_terminator_phage"/>
</dbReference>
<gene>
    <name evidence="1" type="ORF">FTV88_1552</name>
</gene>
<reference evidence="2" key="1">
    <citation type="submission" date="2019-11" db="EMBL/GenBank/DDBJ databases">
        <title>Genome sequence of Heliorestis convoluta strain HH, an alkaliphilic and minimalistic phototrophic bacterium from a soda lake in Egypt.</title>
        <authorList>
            <person name="Dewey E.D."/>
            <person name="Stokes L.M."/>
            <person name="Burchell B.M."/>
            <person name="Shaffer K.N."/>
            <person name="Huntington A.M."/>
            <person name="Baker J.M."/>
            <person name="Nadendla S."/>
            <person name="Giglio M.G."/>
            <person name="Touchman J.W."/>
            <person name="Blankenship R.E."/>
            <person name="Madigan M.T."/>
            <person name="Sattley W.M."/>
        </authorList>
    </citation>
    <scope>NUCLEOTIDE SEQUENCE [LARGE SCALE GENOMIC DNA]</scope>
    <source>
        <strain evidence="2">HH</strain>
    </source>
</reference>
<dbReference type="Proteomes" id="UP000366051">
    <property type="component" value="Chromosome"/>
</dbReference>
<dbReference type="OrthoDB" id="2989795at2"/>
<proteinExistence type="predicted"/>
<dbReference type="RefSeq" id="WP_153724986.1">
    <property type="nucleotide sequence ID" value="NZ_CP045875.1"/>
</dbReference>
<evidence type="ECO:0000313" key="1">
    <source>
        <dbReference type="EMBL" id="QGG47652.1"/>
    </source>
</evidence>
<dbReference type="KEGG" id="hcv:FTV88_1552"/>
<dbReference type="AlphaFoldDB" id="A0A5Q2N2Y8"/>
<organism evidence="1 2">
    <name type="scientific">Heliorestis convoluta</name>
    <dbReference type="NCBI Taxonomy" id="356322"/>
    <lineage>
        <taxon>Bacteria</taxon>
        <taxon>Bacillati</taxon>
        <taxon>Bacillota</taxon>
        <taxon>Clostridia</taxon>
        <taxon>Eubacteriales</taxon>
        <taxon>Heliobacteriaceae</taxon>
        <taxon>Heliorestis</taxon>
    </lineage>
</organism>
<dbReference type="Pfam" id="PF12691">
    <property type="entry name" value="Phage_tail_terminator_6"/>
    <property type="match status" value="1"/>
</dbReference>
<protein>
    <recommendedName>
        <fullName evidence="3">Minor capsid protein</fullName>
    </recommendedName>
</protein>
<evidence type="ECO:0000313" key="2">
    <source>
        <dbReference type="Proteomes" id="UP000366051"/>
    </source>
</evidence>
<dbReference type="EMBL" id="CP045875">
    <property type="protein sequence ID" value="QGG47652.1"/>
    <property type="molecule type" value="Genomic_DNA"/>
</dbReference>
<name>A0A5Q2N2Y8_9FIRM</name>